<evidence type="ECO:0000259" key="1">
    <source>
        <dbReference type="Pfam" id="PF09836"/>
    </source>
</evidence>
<feature type="domain" description="Putative DNA-binding" evidence="1">
    <location>
        <begin position="4"/>
        <end position="93"/>
    </location>
</feature>
<dbReference type="Pfam" id="PF09836">
    <property type="entry name" value="DUF2063"/>
    <property type="match status" value="1"/>
</dbReference>
<proteinExistence type="predicted"/>
<reference evidence="3" key="1">
    <citation type="journal article" date="2019" name="Int. J. Syst. Evol. Microbiol.">
        <title>The Global Catalogue of Microorganisms (GCM) 10K type strain sequencing project: providing services to taxonomists for standard genome sequencing and annotation.</title>
        <authorList>
            <consortium name="The Broad Institute Genomics Platform"/>
            <consortium name="The Broad Institute Genome Sequencing Center for Infectious Disease"/>
            <person name="Wu L."/>
            <person name="Ma J."/>
        </authorList>
    </citation>
    <scope>NUCLEOTIDE SEQUENCE [LARGE SCALE GENOMIC DNA]</scope>
    <source>
        <strain evidence="3">CGMCC 1.6774</strain>
    </source>
</reference>
<organism evidence="2 3">
    <name type="scientific">Rhodoplanes azumiensis</name>
    <dbReference type="NCBI Taxonomy" id="1897628"/>
    <lineage>
        <taxon>Bacteria</taxon>
        <taxon>Pseudomonadati</taxon>
        <taxon>Pseudomonadota</taxon>
        <taxon>Alphaproteobacteria</taxon>
        <taxon>Hyphomicrobiales</taxon>
        <taxon>Nitrobacteraceae</taxon>
        <taxon>Rhodoplanes</taxon>
    </lineage>
</organism>
<accession>A0ABW5AND0</accession>
<gene>
    <name evidence="2" type="ORF">ACFSOX_15710</name>
</gene>
<dbReference type="RefSeq" id="WP_378478757.1">
    <property type="nucleotide sequence ID" value="NZ_JBHUIW010000018.1"/>
</dbReference>
<sequence length="255" mass="27053">MSSASFAAALLDPDRPLPAEVTSHTARHPEKRFAVYRNNVTVSLIEALRTRFPATERIVGEAFFAAMARDFVRARPPRSPLLMRHGDDFPAFVRAFPPAAEMPWLADVVRLEAARTRAYHAADAAPLGLADFAAIGPDRLGTMQVKLHPSAEIVRAKSPVVTIWAMNSGEAPLGPVDFDTVEDALVVRPHLTVVVLRLPPGAAGFLGALRENATIASALGAALAEVETFDATTALALLIGSGLATALTPAPEPLS</sequence>
<keyword evidence="3" id="KW-1185">Reference proteome</keyword>
<dbReference type="InterPro" id="IPR018640">
    <property type="entry name" value="DUF2063"/>
</dbReference>
<evidence type="ECO:0000313" key="3">
    <source>
        <dbReference type="Proteomes" id="UP001597314"/>
    </source>
</evidence>
<evidence type="ECO:0000313" key="2">
    <source>
        <dbReference type="EMBL" id="MFD2183602.1"/>
    </source>
</evidence>
<name>A0ABW5AND0_9BRAD</name>
<dbReference type="EMBL" id="JBHUIW010000018">
    <property type="protein sequence ID" value="MFD2183602.1"/>
    <property type="molecule type" value="Genomic_DNA"/>
</dbReference>
<protein>
    <submittedName>
        <fullName evidence="2">DUF2063 domain-containing protein</fullName>
    </submittedName>
</protein>
<dbReference type="Gene3D" id="1.10.150.690">
    <property type="entry name" value="DUF2063"/>
    <property type="match status" value="1"/>
</dbReference>
<comment type="caution">
    <text evidence="2">The sequence shown here is derived from an EMBL/GenBank/DDBJ whole genome shotgun (WGS) entry which is preliminary data.</text>
</comment>
<dbReference type="Proteomes" id="UP001597314">
    <property type="component" value="Unassembled WGS sequence"/>
</dbReference>
<dbReference type="InterPro" id="IPR044922">
    <property type="entry name" value="DUF2063_N_sf"/>
</dbReference>